<proteinExistence type="predicted"/>
<reference evidence="1" key="1">
    <citation type="submission" date="2022-08" db="EMBL/GenBank/DDBJ databases">
        <title>Genome Sequence of Pycnoporus sanguineus.</title>
        <authorList>
            <person name="Buettner E."/>
        </authorList>
    </citation>
    <scope>NUCLEOTIDE SEQUENCE</scope>
    <source>
        <strain evidence="1">CG-C14</strain>
    </source>
</reference>
<accession>A0ACC1PRG0</accession>
<protein>
    <submittedName>
        <fullName evidence="1">Uncharacterized protein</fullName>
    </submittedName>
</protein>
<evidence type="ECO:0000313" key="2">
    <source>
        <dbReference type="Proteomes" id="UP001144978"/>
    </source>
</evidence>
<dbReference type="Proteomes" id="UP001144978">
    <property type="component" value="Unassembled WGS sequence"/>
</dbReference>
<gene>
    <name evidence="1" type="ORF">NUW54_g6760</name>
</gene>
<organism evidence="1 2">
    <name type="scientific">Trametes sanguinea</name>
    <dbReference type="NCBI Taxonomy" id="158606"/>
    <lineage>
        <taxon>Eukaryota</taxon>
        <taxon>Fungi</taxon>
        <taxon>Dikarya</taxon>
        <taxon>Basidiomycota</taxon>
        <taxon>Agaricomycotina</taxon>
        <taxon>Agaricomycetes</taxon>
        <taxon>Polyporales</taxon>
        <taxon>Polyporaceae</taxon>
        <taxon>Trametes</taxon>
    </lineage>
</organism>
<name>A0ACC1PRG0_9APHY</name>
<keyword evidence="2" id="KW-1185">Reference proteome</keyword>
<evidence type="ECO:0000313" key="1">
    <source>
        <dbReference type="EMBL" id="KAJ3000595.1"/>
    </source>
</evidence>
<sequence length="304" mass="32465">MQTATAAPAMSEQTPTTTTVPRPQADLMSPLDAAEPTTKEPTPEPTPDESTPDSMDTTSTLVPEANQVLTTTTDATMRPETMPVPTRTALASSEVPTTAATALTVFNVGNPLDALKDKLAPPLPSLITPAMAALVTAATMPSQAITNDADPISLSTPETHIKKAARQRVTTSRTARNLYAFVYMREHPAATTEEFNAAFKALSEDVVQQFNAIHAFAVTQPSKATLDAIIQAFHALEAQERLEYEEIAKNARAKQVGKGSGGKPRGKAKSLYQSQQTAERSSPSDGVEDDVPGPEDTRRSHRCL</sequence>
<dbReference type="EMBL" id="JANSHE010001845">
    <property type="protein sequence ID" value="KAJ3000595.1"/>
    <property type="molecule type" value="Genomic_DNA"/>
</dbReference>
<comment type="caution">
    <text evidence="1">The sequence shown here is derived from an EMBL/GenBank/DDBJ whole genome shotgun (WGS) entry which is preliminary data.</text>
</comment>